<proteinExistence type="predicted"/>
<name>A0A6I6L754_9SPHN</name>
<sequence length="707" mass="76825">MKQILAALVIALTFLCAAPANASGDSSCYPDWKVKQTDYNGCSSTAVLSPGNDTRVNLLMLLYDRHGSVGPASRYSYDIIERRGEAEPFDWPSFALKLGPSPASEDDGTTGDFPFGTRCMSNMAAGADFIAAVARAKGLTESEKATLTAVRTTLKPECSGDTKAASVAQEALAQVQSTTGRSFAAYLVGAAAFYDGDFATAHAHFMRVDPKASVWLAEAASYMLARTTLNDATLTAFDEYGGISEKGADESRVGTAEAEFGNYLKAYPDGQYAVSAKGLLRRVYWLGNRKDALAAEYAAQFAQGDPAKRNVTFPDLVQEFDIKAMSLLKLEEVKDPVILAVLLLRDMRKPDDPKYADYGTPPVTRAALDAFKPAFTGREALFGYLQAVHAFYVADNPADVLKLIPAAKPTGGYLEYSRLMLRALALDALSDPTARTALTSAVAVAALPHQRGAAELALALHDERAKSTDRVFAADSIIRDPDIREILLRYQAGPSLLRKLAVSGASPREKQTAIYTLLYKNLTRGIYGDFLRDLTLIPAEAKRRAADDYESPLYTDIAIFRWSGSTDFMCPALKTIATNLAARPKDPAGLICLGEFIRLSGLDPEYYGVTRALDDQPEKNELGGSPSQFAGKRFSRLDAYKAIMADPAAGAGNRAYALYRAVHCYAPAGYNGCDATEVPTAQRKAWFDQLKKQYPASVWAKKLRYYW</sequence>
<evidence type="ECO:0000256" key="1">
    <source>
        <dbReference type="SAM" id="SignalP"/>
    </source>
</evidence>
<dbReference type="OrthoDB" id="5583261at2"/>
<keyword evidence="1" id="KW-0732">Signal</keyword>
<dbReference type="Proteomes" id="UP000428803">
    <property type="component" value="Chromosome"/>
</dbReference>
<feature type="chain" id="PRO_5026103569" evidence="1">
    <location>
        <begin position="23"/>
        <end position="707"/>
    </location>
</feature>
<keyword evidence="3" id="KW-1185">Reference proteome</keyword>
<dbReference type="EMBL" id="CP035733">
    <property type="protein sequence ID" value="QGY81905.1"/>
    <property type="molecule type" value="Genomic_DNA"/>
</dbReference>
<protein>
    <submittedName>
        <fullName evidence="2">Outer membrane assembly lipoprotein YfiO</fullName>
    </submittedName>
</protein>
<dbReference type="RefSeq" id="WP_158902564.1">
    <property type="nucleotide sequence ID" value="NZ_CP035733.1"/>
</dbReference>
<dbReference type="KEGG" id="slaa:EUU25_15555"/>
<evidence type="ECO:0000313" key="2">
    <source>
        <dbReference type="EMBL" id="QGY81905.1"/>
    </source>
</evidence>
<evidence type="ECO:0000313" key="3">
    <source>
        <dbReference type="Proteomes" id="UP000428803"/>
    </source>
</evidence>
<organism evidence="2 3">
    <name type="scientific">Sphingorhabdus lacus</name>
    <dbReference type="NCBI Taxonomy" id="392610"/>
    <lineage>
        <taxon>Bacteria</taxon>
        <taxon>Pseudomonadati</taxon>
        <taxon>Pseudomonadota</taxon>
        <taxon>Alphaproteobacteria</taxon>
        <taxon>Sphingomonadales</taxon>
        <taxon>Sphingomonadaceae</taxon>
        <taxon>Sphingorhabdus</taxon>
    </lineage>
</organism>
<keyword evidence="2" id="KW-0449">Lipoprotein</keyword>
<reference evidence="3" key="1">
    <citation type="submission" date="2019-01" db="EMBL/GenBank/DDBJ databases">
        <title>Sphingorhabdus lacus sp.nov., isolated from an oligotrophic freshwater lake.</title>
        <authorList>
            <person name="Park M."/>
        </authorList>
    </citation>
    <scope>NUCLEOTIDE SEQUENCE [LARGE SCALE GENOMIC DNA]</scope>
    <source>
        <strain evidence="3">IMCC1753</strain>
    </source>
</reference>
<dbReference type="AlphaFoldDB" id="A0A6I6L754"/>
<accession>A0A6I6L754</accession>
<feature type="signal peptide" evidence="1">
    <location>
        <begin position="1"/>
        <end position="22"/>
    </location>
</feature>
<gene>
    <name evidence="2" type="ORF">EUU25_15555</name>
</gene>